<organism evidence="2 3">
    <name type="scientific">Vitis vinifera</name>
    <name type="common">Grape</name>
    <dbReference type="NCBI Taxonomy" id="29760"/>
    <lineage>
        <taxon>Eukaryota</taxon>
        <taxon>Viridiplantae</taxon>
        <taxon>Streptophyta</taxon>
        <taxon>Embryophyta</taxon>
        <taxon>Tracheophyta</taxon>
        <taxon>Spermatophyta</taxon>
        <taxon>Magnoliopsida</taxon>
        <taxon>eudicotyledons</taxon>
        <taxon>Gunneridae</taxon>
        <taxon>Pentapetalae</taxon>
        <taxon>rosids</taxon>
        <taxon>Vitales</taxon>
        <taxon>Vitaceae</taxon>
        <taxon>Viteae</taxon>
        <taxon>Vitis</taxon>
    </lineage>
</organism>
<reference evidence="2 3" key="1">
    <citation type="journal article" date="2018" name="PLoS Genet.">
        <title>Population sequencing reveals clonal diversity and ancestral inbreeding in the grapevine cultivar Chardonnay.</title>
        <authorList>
            <person name="Roach M.J."/>
            <person name="Johnson D.L."/>
            <person name="Bohlmann J."/>
            <person name="van Vuuren H.J."/>
            <person name="Jones S.J."/>
            <person name="Pretorius I.S."/>
            <person name="Schmidt S.A."/>
            <person name="Borneman A.R."/>
        </authorList>
    </citation>
    <scope>NUCLEOTIDE SEQUENCE [LARGE SCALE GENOMIC DNA]</scope>
    <source>
        <strain evidence="3">cv. Chardonnay</strain>
        <tissue evidence="2">Leaf</tissue>
    </source>
</reference>
<dbReference type="Proteomes" id="UP000288805">
    <property type="component" value="Unassembled WGS sequence"/>
</dbReference>
<evidence type="ECO:0000313" key="2">
    <source>
        <dbReference type="EMBL" id="RVW95063.1"/>
    </source>
</evidence>
<feature type="region of interest" description="Disordered" evidence="1">
    <location>
        <begin position="43"/>
        <end position="79"/>
    </location>
</feature>
<comment type="caution">
    <text evidence="2">The sequence shown here is derived from an EMBL/GenBank/DDBJ whole genome shotgun (WGS) entry which is preliminary data.</text>
</comment>
<accession>A0A438IE82</accession>
<sequence length="79" mass="8741">MEAAFLVWVVHCIQLFPSLTIFAYLNWLDGACPSVHVCLVRGGGRGGYGGGDRRRDNYRDNAGSGPDRHHHGGNRSRPY</sequence>
<evidence type="ECO:0000256" key="1">
    <source>
        <dbReference type="SAM" id="MobiDB-lite"/>
    </source>
</evidence>
<protein>
    <submittedName>
        <fullName evidence="2">Uncharacterized protein</fullName>
    </submittedName>
</protein>
<proteinExistence type="predicted"/>
<feature type="compositionally biased region" description="Basic residues" evidence="1">
    <location>
        <begin position="68"/>
        <end position="79"/>
    </location>
</feature>
<evidence type="ECO:0000313" key="3">
    <source>
        <dbReference type="Proteomes" id="UP000288805"/>
    </source>
</evidence>
<name>A0A438IE82_VITVI</name>
<gene>
    <name evidence="2" type="ORF">CK203_025636</name>
</gene>
<dbReference type="AlphaFoldDB" id="A0A438IE82"/>
<dbReference type="EMBL" id="QGNW01000116">
    <property type="protein sequence ID" value="RVW95063.1"/>
    <property type="molecule type" value="Genomic_DNA"/>
</dbReference>